<dbReference type="Proteomes" id="UP000396862">
    <property type="component" value="Unassembled WGS sequence"/>
</dbReference>
<organism evidence="4 5">
    <name type="scientific">Prolixibacter denitrificans</name>
    <dbReference type="NCBI Taxonomy" id="1541063"/>
    <lineage>
        <taxon>Bacteria</taxon>
        <taxon>Pseudomonadati</taxon>
        <taxon>Bacteroidota</taxon>
        <taxon>Bacteroidia</taxon>
        <taxon>Marinilabiliales</taxon>
        <taxon>Prolixibacteraceae</taxon>
        <taxon>Prolixibacter</taxon>
    </lineage>
</organism>
<proteinExistence type="predicted"/>
<protein>
    <recommendedName>
        <fullName evidence="7">PKD domain-containing protein</fullName>
    </recommendedName>
</protein>
<dbReference type="AlphaFoldDB" id="A0A2P8CL48"/>
<gene>
    <name evidence="4" type="ORF">CLV93_101668</name>
    <name evidence="3" type="ORF">JCM18694_05640</name>
</gene>
<comment type="caution">
    <text evidence="4">The sequence shown here is derived from an EMBL/GenBank/DDBJ whole genome shotgun (WGS) entry which is preliminary data.</text>
</comment>
<evidence type="ECO:0000313" key="3">
    <source>
        <dbReference type="EMBL" id="GET20318.1"/>
    </source>
</evidence>
<feature type="compositionally biased region" description="Polar residues" evidence="1">
    <location>
        <begin position="295"/>
        <end position="304"/>
    </location>
</feature>
<dbReference type="RefSeq" id="WP_106540714.1">
    <property type="nucleotide sequence ID" value="NZ_BLAU01000001.1"/>
</dbReference>
<reference evidence="4 5" key="1">
    <citation type="submission" date="2018-03" db="EMBL/GenBank/DDBJ databases">
        <title>Genomic Encyclopedia of Archaeal and Bacterial Type Strains, Phase II (KMG-II): from individual species to whole genera.</title>
        <authorList>
            <person name="Goeker M."/>
        </authorList>
    </citation>
    <scope>NUCLEOTIDE SEQUENCE [LARGE SCALE GENOMIC DNA]</scope>
    <source>
        <strain evidence="4 5">DSM 27267</strain>
    </source>
</reference>
<evidence type="ECO:0000256" key="1">
    <source>
        <dbReference type="SAM" id="MobiDB-lite"/>
    </source>
</evidence>
<evidence type="ECO:0000313" key="5">
    <source>
        <dbReference type="Proteomes" id="UP000240621"/>
    </source>
</evidence>
<dbReference type="Proteomes" id="UP000240621">
    <property type="component" value="Unassembled WGS sequence"/>
</dbReference>
<keyword evidence="2" id="KW-0732">Signal</keyword>
<dbReference type="OrthoDB" id="1117211at2"/>
<reference evidence="3 6" key="2">
    <citation type="submission" date="2019-10" db="EMBL/GenBank/DDBJ databases">
        <title>Prolixibacter strains distinguished by the presence of nitrate reductase genes were adept at nitrate-dependent anaerobic corrosion of metallic iron and carbon steel.</title>
        <authorList>
            <person name="Iino T."/>
            <person name="Shono N."/>
            <person name="Ito K."/>
            <person name="Nakamura R."/>
            <person name="Sueoka K."/>
            <person name="Harayama S."/>
            <person name="Ohkuma M."/>
        </authorList>
    </citation>
    <scope>NUCLEOTIDE SEQUENCE [LARGE SCALE GENOMIC DNA]</scope>
    <source>
        <strain evidence="3 6">MIC1-1</strain>
    </source>
</reference>
<evidence type="ECO:0000313" key="4">
    <source>
        <dbReference type="EMBL" id="PSK85699.1"/>
    </source>
</evidence>
<feature type="chain" id="PRO_5015132822" description="PKD domain-containing protein" evidence="2">
    <location>
        <begin position="23"/>
        <end position="304"/>
    </location>
</feature>
<evidence type="ECO:0000256" key="2">
    <source>
        <dbReference type="SAM" id="SignalP"/>
    </source>
</evidence>
<feature type="signal peptide" evidence="2">
    <location>
        <begin position="1"/>
        <end position="22"/>
    </location>
</feature>
<dbReference type="EMBL" id="PYGC01000001">
    <property type="protein sequence ID" value="PSK85699.1"/>
    <property type="molecule type" value="Genomic_DNA"/>
</dbReference>
<name>A0A2P8CL48_9BACT</name>
<feature type="region of interest" description="Disordered" evidence="1">
    <location>
        <begin position="274"/>
        <end position="304"/>
    </location>
</feature>
<dbReference type="EMBL" id="BLAU01000001">
    <property type="protein sequence ID" value="GET20318.1"/>
    <property type="molecule type" value="Genomic_DNA"/>
</dbReference>
<sequence length="304" mass="31610">MKKLIILSLIAFFALGSAKVFAQSTGKNPYPGATHTYSVTEHLETDGATPYTYTWEVLDAAGNDASTVAEIDKTSGTNDGTTNSISITWKSNVTTGVYYLVKVTEKDASGCENTRALPVMPKASTFDLAVEPGGSNSGMFCYDGKVNVNFNSSTGDVTYDHGTATVTYKVSVSGIGTSETWGFNIGSITATGNSGFDATKVVADLTASGIVSVSDANGSGTVTYDKTNQSVSVAAGVTSVNVKIELDNNNGYGIDAPVDAQDFTETLNISNPHCSSGAVESTSNDNNHADVTVSRPDTSPITAY</sequence>
<keyword evidence="6" id="KW-1185">Reference proteome</keyword>
<feature type="compositionally biased region" description="Polar residues" evidence="1">
    <location>
        <begin position="274"/>
        <end position="286"/>
    </location>
</feature>
<accession>A0A2P8CL48</accession>
<evidence type="ECO:0000313" key="6">
    <source>
        <dbReference type="Proteomes" id="UP000396862"/>
    </source>
</evidence>
<evidence type="ECO:0008006" key="7">
    <source>
        <dbReference type="Google" id="ProtNLM"/>
    </source>
</evidence>